<dbReference type="InterPro" id="IPR011006">
    <property type="entry name" value="CheY-like_superfamily"/>
</dbReference>
<dbReference type="PANTHER" id="PTHR42713:SF3">
    <property type="entry name" value="TRANSCRIPTIONAL REGULATORY PROTEIN HPTR"/>
    <property type="match status" value="1"/>
</dbReference>
<keyword evidence="5" id="KW-0805">Transcription regulation</keyword>
<dbReference type="Pfam" id="PF17853">
    <property type="entry name" value="GGDEF_2"/>
    <property type="match status" value="1"/>
</dbReference>
<evidence type="ECO:0000259" key="10">
    <source>
        <dbReference type="PROSITE" id="PS50110"/>
    </source>
</evidence>
<evidence type="ECO:0000256" key="4">
    <source>
        <dbReference type="ARBA" id="ARBA00023012"/>
    </source>
</evidence>
<dbReference type="Gene3D" id="3.40.50.2300">
    <property type="match status" value="1"/>
</dbReference>
<evidence type="ECO:0000256" key="1">
    <source>
        <dbReference type="ARBA" id="ARBA00004496"/>
    </source>
</evidence>
<evidence type="ECO:0000313" key="11">
    <source>
        <dbReference type="EMBL" id="QGQ98505.1"/>
    </source>
</evidence>
<dbReference type="Pfam" id="PF12833">
    <property type="entry name" value="HTH_18"/>
    <property type="match status" value="1"/>
</dbReference>
<accession>A0A6B8RSH6</accession>
<dbReference type="GO" id="GO:0043565">
    <property type="term" value="F:sequence-specific DNA binding"/>
    <property type="evidence" value="ECO:0007669"/>
    <property type="project" value="InterPro"/>
</dbReference>
<dbReference type="KEGG" id="ppsc:EHS13_28310"/>
<evidence type="ECO:0000256" key="6">
    <source>
        <dbReference type="ARBA" id="ARBA00023125"/>
    </source>
</evidence>
<evidence type="ECO:0000256" key="7">
    <source>
        <dbReference type="ARBA" id="ARBA00023163"/>
    </source>
</evidence>
<dbReference type="SMART" id="SM00448">
    <property type="entry name" value="REC"/>
    <property type="match status" value="1"/>
</dbReference>
<dbReference type="CDD" id="cd17536">
    <property type="entry name" value="REC_YesN-like"/>
    <property type="match status" value="1"/>
</dbReference>
<dbReference type="Gene3D" id="1.10.10.60">
    <property type="entry name" value="Homeodomain-like"/>
    <property type="match status" value="2"/>
</dbReference>
<keyword evidence="12" id="KW-1185">Reference proteome</keyword>
<dbReference type="SUPFAM" id="SSF46689">
    <property type="entry name" value="Homeodomain-like"/>
    <property type="match status" value="2"/>
</dbReference>
<dbReference type="PROSITE" id="PS50110">
    <property type="entry name" value="RESPONSE_REGULATORY"/>
    <property type="match status" value="1"/>
</dbReference>
<dbReference type="Proteomes" id="UP000426246">
    <property type="component" value="Chromosome"/>
</dbReference>
<gene>
    <name evidence="11" type="ORF">EHS13_28310</name>
</gene>
<dbReference type="InterPro" id="IPR018062">
    <property type="entry name" value="HTH_AraC-typ_CS"/>
</dbReference>
<dbReference type="GO" id="GO:0003700">
    <property type="term" value="F:DNA-binding transcription factor activity"/>
    <property type="evidence" value="ECO:0007669"/>
    <property type="project" value="InterPro"/>
</dbReference>
<keyword evidence="3 8" id="KW-0597">Phosphoprotein</keyword>
<dbReference type="Pfam" id="PF00072">
    <property type="entry name" value="Response_reg"/>
    <property type="match status" value="1"/>
</dbReference>
<reference evidence="12" key="1">
    <citation type="submission" date="2018-11" db="EMBL/GenBank/DDBJ databases">
        <title>Complete genome sequence of Paenibacillus sp. ML311-T8.</title>
        <authorList>
            <person name="Nam Y.-D."/>
            <person name="Kang J."/>
            <person name="Chung W.-H."/>
            <person name="Park Y.S."/>
        </authorList>
    </citation>
    <scope>NUCLEOTIDE SEQUENCE [LARGE SCALE GENOMIC DNA]</scope>
    <source>
        <strain evidence="12">ML311-T8</strain>
    </source>
</reference>
<organism evidence="11 12">
    <name type="scientific">Paenibacillus psychroresistens</name>
    <dbReference type="NCBI Taxonomy" id="1778678"/>
    <lineage>
        <taxon>Bacteria</taxon>
        <taxon>Bacillati</taxon>
        <taxon>Bacillota</taxon>
        <taxon>Bacilli</taxon>
        <taxon>Bacillales</taxon>
        <taxon>Paenibacillaceae</taxon>
        <taxon>Paenibacillus</taxon>
    </lineage>
</organism>
<name>A0A6B8RSH6_9BACL</name>
<evidence type="ECO:0000256" key="8">
    <source>
        <dbReference type="PROSITE-ProRule" id="PRU00169"/>
    </source>
</evidence>
<dbReference type="PROSITE" id="PS00041">
    <property type="entry name" value="HTH_ARAC_FAMILY_1"/>
    <property type="match status" value="1"/>
</dbReference>
<evidence type="ECO:0000259" key="9">
    <source>
        <dbReference type="PROSITE" id="PS01124"/>
    </source>
</evidence>
<dbReference type="EMBL" id="CP034235">
    <property type="protein sequence ID" value="QGQ98505.1"/>
    <property type="molecule type" value="Genomic_DNA"/>
</dbReference>
<evidence type="ECO:0000313" key="12">
    <source>
        <dbReference type="Proteomes" id="UP000426246"/>
    </source>
</evidence>
<keyword evidence="7" id="KW-0804">Transcription</keyword>
<protein>
    <submittedName>
        <fullName evidence="11">DNA-binding response regulator</fullName>
    </submittedName>
</protein>
<dbReference type="GO" id="GO:0000160">
    <property type="term" value="P:phosphorelay signal transduction system"/>
    <property type="evidence" value="ECO:0007669"/>
    <property type="project" value="UniProtKB-KW"/>
</dbReference>
<dbReference type="GO" id="GO:0005737">
    <property type="term" value="C:cytoplasm"/>
    <property type="evidence" value="ECO:0007669"/>
    <property type="project" value="UniProtKB-SubCell"/>
</dbReference>
<keyword evidence="6 11" id="KW-0238">DNA-binding</keyword>
<dbReference type="InterPro" id="IPR041522">
    <property type="entry name" value="CdaR_GGDEF"/>
</dbReference>
<dbReference type="PANTHER" id="PTHR42713">
    <property type="entry name" value="HISTIDINE KINASE-RELATED"/>
    <property type="match status" value="1"/>
</dbReference>
<dbReference type="InterPro" id="IPR001789">
    <property type="entry name" value="Sig_transdc_resp-reg_receiver"/>
</dbReference>
<feature type="domain" description="HTH araC/xylS-type" evidence="9">
    <location>
        <begin position="431"/>
        <end position="529"/>
    </location>
</feature>
<dbReference type="AlphaFoldDB" id="A0A6B8RSH6"/>
<sequence>MEATHMFKVIIVDDEYDIRQGLKNIINWEEQGFYIVGEAEDGIEALEVYEREQPSLIITDIKMPEIDGLNLTRKLKALNPDINILIISGYNDFTYAKEALKYGVNDYLLKPIDSQELCHVLSQIKERILENLIRQKSTQQKLAMLKDYFFVRLVKAEMIEEDIIDTANEYAIDLHSKDYCMLIIEIDNYGQSLIELSGKEIRLKKFAIRNIIEDILKETDSGYVFENEENRYNVLVIAKDGKLSKEFLLTLSTKIKDCLAVFAKESITIGIGVIVHQYAKIKFSYKTAEAAIGESLLSIKTKIFYYDAENHVNNQNIWNLKWDNTELFKAVRADNTKQIRAEIDLLFKEIHLVSKKIRKDIIKFAIYGLSQLMMEYKGDWRELFNDKFSHMEETLLHSNLAPMKELLVEICKEVSSYIKAKESNSIDSIIQEIVEYIHQHYWEEINLRKLSNLFYVNASYLGQLFKKETGEYFNDFINKIRIDNATKLLEANKLSIKDISEKIGYKYVDHFYRNFKAIIGVNPGDYRKGIQDAPQ</sequence>
<keyword evidence="2" id="KW-0963">Cytoplasm</keyword>
<dbReference type="SUPFAM" id="SSF52172">
    <property type="entry name" value="CheY-like"/>
    <property type="match status" value="1"/>
</dbReference>
<dbReference type="SMART" id="SM00342">
    <property type="entry name" value="HTH_ARAC"/>
    <property type="match status" value="1"/>
</dbReference>
<dbReference type="InterPro" id="IPR018060">
    <property type="entry name" value="HTH_AraC"/>
</dbReference>
<evidence type="ECO:0000256" key="5">
    <source>
        <dbReference type="ARBA" id="ARBA00023015"/>
    </source>
</evidence>
<keyword evidence="4" id="KW-0902">Two-component regulatory system</keyword>
<comment type="subcellular location">
    <subcellularLocation>
        <location evidence="1">Cytoplasm</location>
    </subcellularLocation>
</comment>
<evidence type="ECO:0000256" key="2">
    <source>
        <dbReference type="ARBA" id="ARBA00022490"/>
    </source>
</evidence>
<feature type="modified residue" description="4-aspartylphosphate" evidence="8">
    <location>
        <position position="60"/>
    </location>
</feature>
<feature type="domain" description="Response regulatory" evidence="10">
    <location>
        <begin position="8"/>
        <end position="125"/>
    </location>
</feature>
<evidence type="ECO:0000256" key="3">
    <source>
        <dbReference type="ARBA" id="ARBA00022553"/>
    </source>
</evidence>
<dbReference type="PROSITE" id="PS01124">
    <property type="entry name" value="HTH_ARAC_FAMILY_2"/>
    <property type="match status" value="1"/>
</dbReference>
<proteinExistence type="predicted"/>
<dbReference type="InterPro" id="IPR009057">
    <property type="entry name" value="Homeodomain-like_sf"/>
</dbReference>
<dbReference type="InterPro" id="IPR051552">
    <property type="entry name" value="HptR"/>
</dbReference>